<dbReference type="STRING" id="1312852.EG19_03645"/>
<dbReference type="Pfam" id="PF13727">
    <property type="entry name" value="CoA_binding_3"/>
    <property type="match status" value="1"/>
</dbReference>
<dbReference type="EMBL" id="JMFG01000002">
    <property type="protein sequence ID" value="KDA54905.1"/>
    <property type="molecule type" value="Genomic_DNA"/>
</dbReference>
<dbReference type="PANTHER" id="PTHR30576:SF10">
    <property type="entry name" value="SLL5057 PROTEIN"/>
    <property type="match status" value="1"/>
</dbReference>
<sequence length="476" mass="52586">MLRESAKLVTYRRLLWDSVLTSLAFLLAHQLRSHGLSQLLPSLFPTGLYPLRQYLPLLALALPLWAGFSLAFPASMPGRRVSLSREIAACWGTVALGVLALAALGYLFRLDFVSRPFLLLFGLLDGLLLSAARWLERKTPLGKKLLAAPERVVVIVGTTPQAAKLAQTLQEHQAWGFRLLGFVGVEEHAKSPIAGIPVVTHVGALPEFLEKTVVDEVMVALPLAQLAKLENTIARCQEVGVRVRVVLAPFPHLKPRVEVEPLGDQAILTLAPSPIAPLPLFCKRVMDVTVAVLGLAAFAPFFPLVALAIKLDSPGPVFFKQWRCGLRGRRFLLYKLRTMVEGAEALKPQLSHLNVMDGPVFKAPNDPRITRVGRVLRRFSLDEVPQLWNVLKGDMSLVGPRPPLPEEVARYEPWQRRRLAMKPGLTCLWQVSGRTELSFAQWMALDLAYIDSWSLGLDLKILARTIPAVLRGKGAA</sequence>
<evidence type="ECO:0000313" key="10">
    <source>
        <dbReference type="Proteomes" id="UP000027284"/>
    </source>
</evidence>
<evidence type="ECO:0000256" key="4">
    <source>
        <dbReference type="ARBA" id="ARBA00022692"/>
    </source>
</evidence>
<dbReference type="Gene3D" id="3.40.50.720">
    <property type="entry name" value="NAD(P)-binding Rossmann-like Domain"/>
    <property type="match status" value="1"/>
</dbReference>
<name>A0A062Y2D0_9BACT</name>
<dbReference type="OrthoDB" id="9808602at2"/>
<protein>
    <recommendedName>
        <fullName evidence="8">Bacterial sugar transferase domain-containing protein</fullName>
    </recommendedName>
</protein>
<dbReference type="InterPro" id="IPR003362">
    <property type="entry name" value="Bact_transf"/>
</dbReference>
<keyword evidence="6 7" id="KW-0472">Membrane</keyword>
<comment type="similarity">
    <text evidence="2">Belongs to the bacterial sugar transferase family.</text>
</comment>
<evidence type="ECO:0000313" key="9">
    <source>
        <dbReference type="EMBL" id="KDA54905.1"/>
    </source>
</evidence>
<evidence type="ECO:0000256" key="5">
    <source>
        <dbReference type="ARBA" id="ARBA00022989"/>
    </source>
</evidence>
<evidence type="ECO:0000256" key="1">
    <source>
        <dbReference type="ARBA" id="ARBA00004141"/>
    </source>
</evidence>
<dbReference type="GO" id="GO:0016780">
    <property type="term" value="F:phosphotransferase activity, for other substituted phosphate groups"/>
    <property type="evidence" value="ECO:0007669"/>
    <property type="project" value="TreeGrafter"/>
</dbReference>
<comment type="subcellular location">
    <subcellularLocation>
        <location evidence="1">Membrane</location>
        <topology evidence="1">Multi-pass membrane protein</topology>
    </subcellularLocation>
</comment>
<feature type="transmembrane region" description="Helical" evidence="7">
    <location>
        <begin position="288"/>
        <end position="309"/>
    </location>
</feature>
<dbReference type="AlphaFoldDB" id="A0A062Y2D0"/>
<gene>
    <name evidence="9" type="ORF">EG19_03645</name>
</gene>
<dbReference type="RefSeq" id="WP_038046260.1">
    <property type="nucleotide sequence ID" value="NZ_JMFG01000002.1"/>
</dbReference>
<dbReference type="GO" id="GO:0016020">
    <property type="term" value="C:membrane"/>
    <property type="evidence" value="ECO:0007669"/>
    <property type="project" value="UniProtKB-SubCell"/>
</dbReference>
<feature type="transmembrane region" description="Helical" evidence="7">
    <location>
        <begin position="88"/>
        <end position="108"/>
    </location>
</feature>
<feature type="domain" description="Bacterial sugar transferase" evidence="8">
    <location>
        <begin position="283"/>
        <end position="470"/>
    </location>
</feature>
<proteinExistence type="inferred from homology"/>
<evidence type="ECO:0000256" key="7">
    <source>
        <dbReference type="SAM" id="Phobius"/>
    </source>
</evidence>
<accession>A0A062Y2D0</accession>
<dbReference type="InterPro" id="IPR036291">
    <property type="entry name" value="NAD(P)-bd_dom_sf"/>
</dbReference>
<keyword evidence="10" id="KW-1185">Reference proteome</keyword>
<reference evidence="9 10" key="1">
    <citation type="submission" date="2014-04" db="EMBL/GenBank/DDBJ databases">
        <title>The Genome Sequence of Thermoanaerobaculum aquaticum MP-01, The First Cultivated Group 23 Acidobacterium.</title>
        <authorList>
            <person name="Stamps B.W."/>
            <person name="Losey N.A."/>
            <person name="Lawson P.A."/>
            <person name="Stevenson B.S."/>
        </authorList>
    </citation>
    <scope>NUCLEOTIDE SEQUENCE [LARGE SCALE GENOMIC DNA]</scope>
    <source>
        <strain evidence="9 10">MP-01</strain>
    </source>
</reference>
<evidence type="ECO:0000256" key="3">
    <source>
        <dbReference type="ARBA" id="ARBA00022679"/>
    </source>
</evidence>
<organism evidence="9 10">
    <name type="scientific">Thermoanaerobaculum aquaticum</name>
    <dbReference type="NCBI Taxonomy" id="1312852"/>
    <lineage>
        <taxon>Bacteria</taxon>
        <taxon>Pseudomonadati</taxon>
        <taxon>Acidobacteriota</taxon>
        <taxon>Thermoanaerobaculia</taxon>
        <taxon>Thermoanaerobaculales</taxon>
        <taxon>Thermoanaerobaculaceae</taxon>
        <taxon>Thermoanaerobaculum</taxon>
    </lineage>
</organism>
<keyword evidence="5 7" id="KW-1133">Transmembrane helix</keyword>
<comment type="caution">
    <text evidence="9">The sequence shown here is derived from an EMBL/GenBank/DDBJ whole genome shotgun (WGS) entry which is preliminary data.</text>
</comment>
<feature type="transmembrane region" description="Helical" evidence="7">
    <location>
        <begin position="114"/>
        <end position="135"/>
    </location>
</feature>
<keyword evidence="3" id="KW-0808">Transferase</keyword>
<dbReference type="Proteomes" id="UP000027284">
    <property type="component" value="Unassembled WGS sequence"/>
</dbReference>
<evidence type="ECO:0000256" key="2">
    <source>
        <dbReference type="ARBA" id="ARBA00006464"/>
    </source>
</evidence>
<evidence type="ECO:0000259" key="8">
    <source>
        <dbReference type="Pfam" id="PF02397"/>
    </source>
</evidence>
<dbReference type="Pfam" id="PF02397">
    <property type="entry name" value="Bac_transf"/>
    <property type="match status" value="1"/>
</dbReference>
<dbReference type="InterPro" id="IPR017475">
    <property type="entry name" value="EPS_sugar_tfrase"/>
</dbReference>
<dbReference type="SUPFAM" id="SSF51735">
    <property type="entry name" value="NAD(P)-binding Rossmann-fold domains"/>
    <property type="match status" value="1"/>
</dbReference>
<dbReference type="NCBIfam" id="TIGR03025">
    <property type="entry name" value="EPS_sugtrans"/>
    <property type="match status" value="1"/>
</dbReference>
<evidence type="ECO:0000256" key="6">
    <source>
        <dbReference type="ARBA" id="ARBA00023136"/>
    </source>
</evidence>
<keyword evidence="4 7" id="KW-0812">Transmembrane</keyword>
<dbReference type="PANTHER" id="PTHR30576">
    <property type="entry name" value="COLANIC BIOSYNTHESIS UDP-GLUCOSE LIPID CARRIER TRANSFERASE"/>
    <property type="match status" value="1"/>
</dbReference>
<feature type="transmembrane region" description="Helical" evidence="7">
    <location>
        <begin position="57"/>
        <end position="76"/>
    </location>
</feature>